<dbReference type="AlphaFoldDB" id="A0AAU8DWT2"/>
<dbReference type="RefSeq" id="WP_353650897.1">
    <property type="nucleotide sequence ID" value="NZ_CP159218.1"/>
</dbReference>
<organism evidence="2">
    <name type="scientific">Nakamurella sp. A5-74</name>
    <dbReference type="NCBI Taxonomy" id="3158264"/>
    <lineage>
        <taxon>Bacteria</taxon>
        <taxon>Bacillati</taxon>
        <taxon>Actinomycetota</taxon>
        <taxon>Actinomycetes</taxon>
        <taxon>Nakamurellales</taxon>
        <taxon>Nakamurellaceae</taxon>
        <taxon>Nakamurella</taxon>
    </lineage>
</organism>
<accession>A0AAU8DWT2</accession>
<feature type="signal peptide" evidence="1">
    <location>
        <begin position="1"/>
        <end position="27"/>
    </location>
</feature>
<evidence type="ECO:0008006" key="3">
    <source>
        <dbReference type="Google" id="ProtNLM"/>
    </source>
</evidence>
<dbReference type="EMBL" id="CP159218">
    <property type="protein sequence ID" value="XCG65292.1"/>
    <property type="molecule type" value="Genomic_DNA"/>
</dbReference>
<evidence type="ECO:0000256" key="1">
    <source>
        <dbReference type="SAM" id="SignalP"/>
    </source>
</evidence>
<reference evidence="2" key="1">
    <citation type="submission" date="2024-05" db="EMBL/GenBank/DDBJ databases">
        <authorList>
            <person name="Cai S.Y."/>
            <person name="Jin L.M."/>
            <person name="Li H.R."/>
        </authorList>
    </citation>
    <scope>NUCLEOTIDE SEQUENCE</scope>
    <source>
        <strain evidence="2">A5-74</strain>
    </source>
</reference>
<protein>
    <recommendedName>
        <fullName evidence="3">DUF2599 domain-containing protein</fullName>
    </recommendedName>
</protein>
<feature type="chain" id="PRO_5043493421" description="DUF2599 domain-containing protein" evidence="1">
    <location>
        <begin position="28"/>
        <end position="239"/>
    </location>
</feature>
<name>A0AAU8DWT2_9ACTN</name>
<sequence length="239" mass="25633">MKLLVFTKTCVVIAVMCAAGFSALVEAGPPPVGLPLSVSATDECPDPLAIFKEDYLNGETGEYSDKPTTGSAKISHFRAQEGDDFQYISLPEGFDASSASNKTLENFAIPARPVEEQDLNITPSRAEFRWQSTANNIAMLVTIPSAGGQPASAFYHGVTAEWIHERPTSALGGLFQLQHYGVAGWADARAYRAGQPAACANQLPPNFVSMVSANGTLAEVDGHWLSTTGDFRSRWRSCT</sequence>
<gene>
    <name evidence="2" type="ORF">ABLG96_08395</name>
</gene>
<keyword evidence="1" id="KW-0732">Signal</keyword>
<proteinExistence type="predicted"/>
<evidence type="ECO:0000313" key="2">
    <source>
        <dbReference type="EMBL" id="XCG65292.1"/>
    </source>
</evidence>